<reference evidence="2" key="1">
    <citation type="submission" date="2022-07" db="EMBL/GenBank/DDBJ databases">
        <title>Fungi with potential for degradation of polypropylene.</title>
        <authorList>
            <person name="Gostincar C."/>
        </authorList>
    </citation>
    <scope>NUCLEOTIDE SEQUENCE</scope>
    <source>
        <strain evidence="2">EXF-13308</strain>
    </source>
</reference>
<dbReference type="SUPFAM" id="SSF48452">
    <property type="entry name" value="TPR-like"/>
    <property type="match status" value="1"/>
</dbReference>
<sequence length="329" mass="36592">MAGDDLKSVITPSLLDQVVSARLPFDSAGEIDFTSAWLQIFAESAFADTVRPIAWPALDALSRVGLDRMPDLYSLLPPLDSPSFPRQALGLQLLLDQCPRALFSGIDARWTNGYFDRVSQPFARSLLALPEPQRPHSRTRWAGASTAFWLLARVWLAAPLAHSEEVSTQELCVAFVEESRRAAEEASGTMDPWRARRAEVLSDVHLFPLTLLEGVARPPGLPEGAEITMESIVYGMGMLMDAHKPIIDRFGRYPYANAIRGRDSTAEELEWIERTKHLGEAPPEVARLVREDMEAGRWRPLGSSESSWNAWRDEVNKKTKTAEGGHSDS</sequence>
<dbReference type="Pfam" id="PF06041">
    <property type="entry name" value="DUF924"/>
    <property type="match status" value="1"/>
</dbReference>
<proteinExistence type="predicted"/>
<feature type="compositionally biased region" description="Basic and acidic residues" evidence="1">
    <location>
        <begin position="311"/>
        <end position="329"/>
    </location>
</feature>
<organism evidence="2 3">
    <name type="scientific">Pleurostoma richardsiae</name>
    <dbReference type="NCBI Taxonomy" id="41990"/>
    <lineage>
        <taxon>Eukaryota</taxon>
        <taxon>Fungi</taxon>
        <taxon>Dikarya</taxon>
        <taxon>Ascomycota</taxon>
        <taxon>Pezizomycotina</taxon>
        <taxon>Sordariomycetes</taxon>
        <taxon>Sordariomycetidae</taxon>
        <taxon>Calosphaeriales</taxon>
        <taxon>Pleurostomataceae</taxon>
        <taxon>Pleurostoma</taxon>
    </lineage>
</organism>
<dbReference type="Gene3D" id="1.25.40.10">
    <property type="entry name" value="Tetratricopeptide repeat domain"/>
    <property type="match status" value="1"/>
</dbReference>
<evidence type="ECO:0000313" key="3">
    <source>
        <dbReference type="Proteomes" id="UP001174694"/>
    </source>
</evidence>
<evidence type="ECO:0000313" key="2">
    <source>
        <dbReference type="EMBL" id="KAJ9138144.1"/>
    </source>
</evidence>
<accession>A0AA38RJF4</accession>
<dbReference type="Proteomes" id="UP001174694">
    <property type="component" value="Unassembled WGS sequence"/>
</dbReference>
<dbReference type="EMBL" id="JANBVO010000031">
    <property type="protein sequence ID" value="KAJ9138144.1"/>
    <property type="molecule type" value="Genomic_DNA"/>
</dbReference>
<dbReference type="InterPro" id="IPR010323">
    <property type="entry name" value="DUF924"/>
</dbReference>
<protein>
    <submittedName>
        <fullName evidence="2">Uncharacterized protein</fullName>
    </submittedName>
</protein>
<dbReference type="AlphaFoldDB" id="A0AA38RJF4"/>
<name>A0AA38RJF4_9PEZI</name>
<gene>
    <name evidence="2" type="ORF">NKR23_g8734</name>
</gene>
<dbReference type="InterPro" id="IPR011990">
    <property type="entry name" value="TPR-like_helical_dom_sf"/>
</dbReference>
<evidence type="ECO:0000256" key="1">
    <source>
        <dbReference type="SAM" id="MobiDB-lite"/>
    </source>
</evidence>
<feature type="region of interest" description="Disordered" evidence="1">
    <location>
        <begin position="298"/>
        <end position="329"/>
    </location>
</feature>
<comment type="caution">
    <text evidence="2">The sequence shown here is derived from an EMBL/GenBank/DDBJ whole genome shotgun (WGS) entry which is preliminary data.</text>
</comment>
<keyword evidence="3" id="KW-1185">Reference proteome</keyword>